<proteinExistence type="predicted"/>
<dbReference type="AlphaFoldDB" id="A0A0A9BD51"/>
<accession>A0A0A9BD51</accession>
<name>A0A0A9BD51_ARUDO</name>
<evidence type="ECO:0000313" key="1">
    <source>
        <dbReference type="EMBL" id="JAD61271.1"/>
    </source>
</evidence>
<reference evidence="1" key="2">
    <citation type="journal article" date="2015" name="Data Brief">
        <title>Shoot transcriptome of the giant reed, Arundo donax.</title>
        <authorList>
            <person name="Barrero R.A."/>
            <person name="Guerrero F.D."/>
            <person name="Moolhuijzen P."/>
            <person name="Goolsby J.A."/>
            <person name="Tidwell J."/>
            <person name="Bellgard S.E."/>
            <person name="Bellgard M.I."/>
        </authorList>
    </citation>
    <scope>NUCLEOTIDE SEQUENCE</scope>
    <source>
        <tissue evidence="1">Shoot tissue taken approximately 20 cm above the soil surface</tissue>
    </source>
</reference>
<dbReference type="EMBL" id="GBRH01236624">
    <property type="protein sequence ID" value="JAD61271.1"/>
    <property type="molecule type" value="Transcribed_RNA"/>
</dbReference>
<reference evidence="1" key="1">
    <citation type="submission" date="2014-09" db="EMBL/GenBank/DDBJ databases">
        <authorList>
            <person name="Magalhaes I.L.F."/>
            <person name="Oliveira U."/>
            <person name="Santos F.R."/>
            <person name="Vidigal T.H.D.A."/>
            <person name="Brescovit A.D."/>
            <person name="Santos A.J."/>
        </authorList>
    </citation>
    <scope>NUCLEOTIDE SEQUENCE</scope>
    <source>
        <tissue evidence="1">Shoot tissue taken approximately 20 cm above the soil surface</tissue>
    </source>
</reference>
<organism evidence="1">
    <name type="scientific">Arundo donax</name>
    <name type="common">Giant reed</name>
    <name type="synonym">Donax arundinaceus</name>
    <dbReference type="NCBI Taxonomy" id="35708"/>
    <lineage>
        <taxon>Eukaryota</taxon>
        <taxon>Viridiplantae</taxon>
        <taxon>Streptophyta</taxon>
        <taxon>Embryophyta</taxon>
        <taxon>Tracheophyta</taxon>
        <taxon>Spermatophyta</taxon>
        <taxon>Magnoliopsida</taxon>
        <taxon>Liliopsida</taxon>
        <taxon>Poales</taxon>
        <taxon>Poaceae</taxon>
        <taxon>PACMAD clade</taxon>
        <taxon>Arundinoideae</taxon>
        <taxon>Arundineae</taxon>
        <taxon>Arundo</taxon>
    </lineage>
</organism>
<protein>
    <submittedName>
        <fullName evidence="1">Uncharacterized protein</fullName>
    </submittedName>
</protein>
<sequence>MYRQGGRVACCCSYSILRCCLSLPPPCSFTTPALDRFSSVPLFFFPNVVRSWSETRSEQNPRK</sequence>